<feature type="region of interest" description="Disordered" evidence="1">
    <location>
        <begin position="244"/>
        <end position="263"/>
    </location>
</feature>
<dbReference type="Proteomes" id="UP000499080">
    <property type="component" value="Unassembled WGS sequence"/>
</dbReference>
<dbReference type="AlphaFoldDB" id="A0A4Y2DM00"/>
<dbReference type="SUPFAM" id="SSF49599">
    <property type="entry name" value="TRAF domain-like"/>
    <property type="match status" value="1"/>
</dbReference>
<evidence type="ECO:0000256" key="1">
    <source>
        <dbReference type="SAM" id="MobiDB-lite"/>
    </source>
</evidence>
<gene>
    <name evidence="2" type="ORF">AVEN_260185_1</name>
</gene>
<accession>A0A4Y2DM00</accession>
<name>A0A4Y2DM00_ARAVE</name>
<evidence type="ECO:0000313" key="2">
    <source>
        <dbReference type="EMBL" id="GBM17860.1"/>
    </source>
</evidence>
<evidence type="ECO:0000313" key="3">
    <source>
        <dbReference type="Proteomes" id="UP000499080"/>
    </source>
</evidence>
<dbReference type="OrthoDB" id="6435602at2759"/>
<protein>
    <recommendedName>
        <fullName evidence="4">MATH domain-containing protein</fullName>
    </recommendedName>
</protein>
<comment type="caution">
    <text evidence="2">The sequence shown here is derived from an EMBL/GenBank/DDBJ whole genome shotgun (WGS) entry which is preliminary data.</text>
</comment>
<dbReference type="InterPro" id="IPR008974">
    <property type="entry name" value="TRAF-like"/>
</dbReference>
<keyword evidence="3" id="KW-1185">Reference proteome</keyword>
<dbReference type="Gene3D" id="2.60.210.10">
    <property type="entry name" value="Apoptosis, Tumor Necrosis Factor Receptor Associated Protein 2, Chain A"/>
    <property type="match status" value="1"/>
</dbReference>
<dbReference type="EMBL" id="BGPR01000395">
    <property type="protein sequence ID" value="GBM17860.1"/>
    <property type="molecule type" value="Genomic_DNA"/>
</dbReference>
<reference evidence="2 3" key="1">
    <citation type="journal article" date="2019" name="Sci. Rep.">
        <title>Orb-weaving spider Araneus ventricosus genome elucidates the spidroin gene catalogue.</title>
        <authorList>
            <person name="Kono N."/>
            <person name="Nakamura H."/>
            <person name="Ohtoshi R."/>
            <person name="Moran D.A.P."/>
            <person name="Shinohara A."/>
            <person name="Yoshida Y."/>
            <person name="Fujiwara M."/>
            <person name="Mori M."/>
            <person name="Tomita M."/>
            <person name="Arakawa K."/>
        </authorList>
    </citation>
    <scope>NUCLEOTIDE SEQUENCE [LARGE SCALE GENOMIC DNA]</scope>
</reference>
<evidence type="ECO:0008006" key="4">
    <source>
        <dbReference type="Google" id="ProtNLM"/>
    </source>
</evidence>
<proteinExistence type="predicted"/>
<sequence>MACESERKCFTFIWKVENVSYCWLKEYESTESPWFVVDEIEGTKWRLLLTVRCGEGGKYVQLWLESSPASKSEENTVFARELDILALDGRVLLSSNNNNCPSKNPTLRVKREDLFVVRSEFLPQDTLTARVRIWKSDGGMLENVHSVARTIIEVEKRSFTWKVLNFSSLKPMKVCNYEIKSLETGVPLMSLDLFLNDASKSGRICFAVDPKSRTIKCCTFQLSLVQASGNIAECLKDEFRFDAPGESRSRSLEKAESRSYADS</sequence>
<organism evidence="2 3">
    <name type="scientific">Araneus ventricosus</name>
    <name type="common">Orbweaver spider</name>
    <name type="synonym">Epeira ventricosa</name>
    <dbReference type="NCBI Taxonomy" id="182803"/>
    <lineage>
        <taxon>Eukaryota</taxon>
        <taxon>Metazoa</taxon>
        <taxon>Ecdysozoa</taxon>
        <taxon>Arthropoda</taxon>
        <taxon>Chelicerata</taxon>
        <taxon>Arachnida</taxon>
        <taxon>Araneae</taxon>
        <taxon>Araneomorphae</taxon>
        <taxon>Entelegynae</taxon>
        <taxon>Araneoidea</taxon>
        <taxon>Araneidae</taxon>
        <taxon>Araneus</taxon>
    </lineage>
</organism>